<evidence type="ECO:0000256" key="2">
    <source>
        <dbReference type="ARBA" id="ARBA00005120"/>
    </source>
</evidence>
<organism evidence="16">
    <name type="scientific">Thermomicrobium roseum</name>
    <dbReference type="NCBI Taxonomy" id="500"/>
    <lineage>
        <taxon>Bacteria</taxon>
        <taxon>Pseudomonadati</taxon>
        <taxon>Thermomicrobiota</taxon>
        <taxon>Thermomicrobia</taxon>
        <taxon>Thermomicrobiales</taxon>
        <taxon>Thermomicrobiaceae</taxon>
        <taxon>Thermomicrobium</taxon>
    </lineage>
</organism>
<proteinExistence type="inferred from homology"/>
<feature type="active site" description="Schiff-base intermediate with substrate" evidence="12 14">
    <location>
        <position position="160"/>
    </location>
</feature>
<keyword evidence="10 12" id="KW-0704">Schiff base</keyword>
<dbReference type="Gene3D" id="3.20.20.70">
    <property type="entry name" value="Aldolase class I"/>
    <property type="match status" value="1"/>
</dbReference>
<dbReference type="GO" id="GO:0009089">
    <property type="term" value="P:lysine biosynthetic process via diaminopimelate"/>
    <property type="evidence" value="ECO:0007669"/>
    <property type="project" value="UniProtKB-UniRule"/>
</dbReference>
<dbReference type="PANTHER" id="PTHR12128">
    <property type="entry name" value="DIHYDRODIPICOLINATE SYNTHASE"/>
    <property type="match status" value="1"/>
</dbReference>
<dbReference type="EC" id="4.3.3.7" evidence="4 12"/>
<dbReference type="EMBL" id="DSJL01000007">
    <property type="protein sequence ID" value="HEF64463.1"/>
    <property type="molecule type" value="Genomic_DNA"/>
</dbReference>
<dbReference type="GO" id="GO:0008840">
    <property type="term" value="F:4-hydroxy-tetrahydrodipicolinate synthase activity"/>
    <property type="evidence" value="ECO:0007669"/>
    <property type="project" value="UniProtKB-UniRule"/>
</dbReference>
<feature type="site" description="Part of a proton relay during catalysis" evidence="12">
    <location>
        <position position="106"/>
    </location>
</feature>
<dbReference type="SMART" id="SM01130">
    <property type="entry name" value="DHDPS"/>
    <property type="match status" value="1"/>
</dbReference>
<feature type="binding site" evidence="12 15">
    <location>
        <position position="202"/>
    </location>
    <ligand>
        <name>pyruvate</name>
        <dbReference type="ChEBI" id="CHEBI:15361"/>
    </ligand>
</feature>
<keyword evidence="7 12" id="KW-0220">Diaminopimelate biosynthesis</keyword>
<reference evidence="16" key="1">
    <citation type="journal article" date="2020" name="mSystems">
        <title>Genome- and Community-Level Interaction Insights into Carbon Utilization and Element Cycling Functions of Hydrothermarchaeota in Hydrothermal Sediment.</title>
        <authorList>
            <person name="Zhou Z."/>
            <person name="Liu Y."/>
            <person name="Xu W."/>
            <person name="Pan J."/>
            <person name="Luo Z.H."/>
            <person name="Li M."/>
        </authorList>
    </citation>
    <scope>NUCLEOTIDE SEQUENCE [LARGE SCALE GENOMIC DNA]</scope>
    <source>
        <strain evidence="16">SpSt-222</strain>
    </source>
</reference>
<dbReference type="InterPro" id="IPR005263">
    <property type="entry name" value="DapA"/>
</dbReference>
<protein>
    <recommendedName>
        <fullName evidence="4 12">4-hydroxy-tetrahydrodipicolinate synthase</fullName>
        <shortName evidence="12">HTPA synthase</shortName>
        <ecNumber evidence="4 12">4.3.3.7</ecNumber>
    </recommendedName>
</protein>
<comment type="catalytic activity">
    <reaction evidence="11 12">
        <text>L-aspartate 4-semialdehyde + pyruvate = (2S,4S)-4-hydroxy-2,3,4,5-tetrahydrodipicolinate + H2O + H(+)</text>
        <dbReference type="Rhea" id="RHEA:34171"/>
        <dbReference type="ChEBI" id="CHEBI:15361"/>
        <dbReference type="ChEBI" id="CHEBI:15377"/>
        <dbReference type="ChEBI" id="CHEBI:15378"/>
        <dbReference type="ChEBI" id="CHEBI:67139"/>
        <dbReference type="ChEBI" id="CHEBI:537519"/>
        <dbReference type="EC" id="4.3.3.7"/>
    </reaction>
</comment>
<dbReference type="InterPro" id="IPR020625">
    <property type="entry name" value="Schiff_base-form_aldolases_AS"/>
</dbReference>
<dbReference type="AlphaFoldDB" id="A0A7C1JUK3"/>
<comment type="subcellular location">
    <subcellularLocation>
        <location evidence="12">Cytoplasm</location>
    </subcellularLocation>
</comment>
<dbReference type="CDD" id="cd00950">
    <property type="entry name" value="DHDPS"/>
    <property type="match status" value="1"/>
</dbReference>
<dbReference type="InterPro" id="IPR002220">
    <property type="entry name" value="DapA-like"/>
</dbReference>
<dbReference type="UniPathway" id="UPA00034">
    <property type="reaction ID" value="UER00017"/>
</dbReference>
<feature type="active site" description="Proton donor/acceptor" evidence="12 14">
    <location>
        <position position="132"/>
    </location>
</feature>
<comment type="pathway">
    <text evidence="2 12">Amino-acid biosynthesis; L-lysine biosynthesis via DAP pathway; (S)-tetrahydrodipicolinate from L-aspartate: step 3/4.</text>
</comment>
<dbReference type="PROSITE" id="PS00666">
    <property type="entry name" value="DHDPS_2"/>
    <property type="match status" value="1"/>
</dbReference>
<sequence length="302" mass="32003">MLEGTFVAVITPFVGEMLDEQALGRLIDWLIAEGVDGLVPCGTTGETPSLTDDEWRRVAELVIERTAGRVPVIVGTGTNSTAVSIARTRIARELGATAAMVVTPYYNKPQQEGLLRHVVAIADAVDLPLVVYNVPGRTGVNLAPETARRMVEQAPIVAIKESSGSLDQVSELVLAVGDRCAILSGDDSLTLPILAVGGRGVISVMANVAPAATAAMVRAALRGELERARRLHHELFPLARALFMETNPVPVKAAAELLGLCRADVRLPLAPLTPANRERLRAVLASCPHTAERLARIVGEAA</sequence>
<evidence type="ECO:0000256" key="10">
    <source>
        <dbReference type="ARBA" id="ARBA00023270"/>
    </source>
</evidence>
<dbReference type="NCBIfam" id="TIGR00674">
    <property type="entry name" value="dapA"/>
    <property type="match status" value="1"/>
</dbReference>
<dbReference type="GO" id="GO:0019877">
    <property type="term" value="P:diaminopimelate biosynthetic process"/>
    <property type="evidence" value="ECO:0007669"/>
    <property type="project" value="UniProtKB-UniRule"/>
</dbReference>
<evidence type="ECO:0000256" key="11">
    <source>
        <dbReference type="ARBA" id="ARBA00047836"/>
    </source>
</evidence>
<evidence type="ECO:0000256" key="3">
    <source>
        <dbReference type="ARBA" id="ARBA00007592"/>
    </source>
</evidence>
<evidence type="ECO:0000256" key="5">
    <source>
        <dbReference type="ARBA" id="ARBA00022490"/>
    </source>
</evidence>
<keyword evidence="5 12" id="KW-0963">Cytoplasm</keyword>
<keyword evidence="6 12" id="KW-0028">Amino-acid biosynthesis</keyword>
<evidence type="ECO:0000313" key="16">
    <source>
        <dbReference type="EMBL" id="HEF64463.1"/>
    </source>
</evidence>
<evidence type="ECO:0000256" key="13">
    <source>
        <dbReference type="PIRNR" id="PIRNR001365"/>
    </source>
</evidence>
<evidence type="ECO:0000256" key="7">
    <source>
        <dbReference type="ARBA" id="ARBA00022915"/>
    </source>
</evidence>
<dbReference type="SUPFAM" id="SSF51569">
    <property type="entry name" value="Aldolase"/>
    <property type="match status" value="1"/>
</dbReference>
<gene>
    <name evidence="12" type="primary">dapA</name>
    <name evidence="16" type="ORF">ENP47_02490</name>
</gene>
<evidence type="ECO:0000256" key="8">
    <source>
        <dbReference type="ARBA" id="ARBA00023154"/>
    </source>
</evidence>
<comment type="caution">
    <text evidence="16">The sequence shown here is derived from an EMBL/GenBank/DDBJ whole genome shotgun (WGS) entry which is preliminary data.</text>
</comment>
<dbReference type="Pfam" id="PF00701">
    <property type="entry name" value="DHDPS"/>
    <property type="match status" value="1"/>
</dbReference>
<evidence type="ECO:0000256" key="4">
    <source>
        <dbReference type="ARBA" id="ARBA00012086"/>
    </source>
</evidence>
<comment type="similarity">
    <text evidence="3 12 13">Belongs to the DapA family.</text>
</comment>
<comment type="function">
    <text evidence="1 12">Catalyzes the condensation of (S)-aspartate-beta-semialdehyde [(S)-ASA] and pyruvate to 4-hydroxy-tetrahydrodipicolinate (HTPA).</text>
</comment>
<name>A0A7C1JUK3_THERO</name>
<evidence type="ECO:0000256" key="14">
    <source>
        <dbReference type="PIRSR" id="PIRSR001365-1"/>
    </source>
</evidence>
<evidence type="ECO:0000256" key="6">
    <source>
        <dbReference type="ARBA" id="ARBA00022605"/>
    </source>
</evidence>
<dbReference type="InterPro" id="IPR013785">
    <property type="entry name" value="Aldolase_TIM"/>
</dbReference>
<dbReference type="PIRSF" id="PIRSF001365">
    <property type="entry name" value="DHDPS"/>
    <property type="match status" value="1"/>
</dbReference>
<feature type="site" description="Part of a proton relay during catalysis" evidence="12">
    <location>
        <position position="43"/>
    </location>
</feature>
<comment type="subunit">
    <text evidence="12">Homotetramer; dimer of dimers.</text>
</comment>
<keyword evidence="9 12" id="KW-0456">Lyase</keyword>
<evidence type="ECO:0000256" key="1">
    <source>
        <dbReference type="ARBA" id="ARBA00003294"/>
    </source>
</evidence>
<dbReference type="PRINTS" id="PR00146">
    <property type="entry name" value="DHPICSNTHASE"/>
</dbReference>
<evidence type="ECO:0000256" key="9">
    <source>
        <dbReference type="ARBA" id="ARBA00023239"/>
    </source>
</evidence>
<dbReference type="PANTHER" id="PTHR12128:SF66">
    <property type="entry name" value="4-HYDROXY-2-OXOGLUTARATE ALDOLASE, MITOCHONDRIAL"/>
    <property type="match status" value="1"/>
</dbReference>
<evidence type="ECO:0000256" key="12">
    <source>
        <dbReference type="HAMAP-Rule" id="MF_00418"/>
    </source>
</evidence>
<dbReference type="GO" id="GO:0005829">
    <property type="term" value="C:cytosol"/>
    <property type="evidence" value="ECO:0007669"/>
    <property type="project" value="TreeGrafter"/>
</dbReference>
<dbReference type="HAMAP" id="MF_00418">
    <property type="entry name" value="DapA"/>
    <property type="match status" value="1"/>
</dbReference>
<evidence type="ECO:0000256" key="15">
    <source>
        <dbReference type="PIRSR" id="PIRSR001365-2"/>
    </source>
</evidence>
<accession>A0A7C1JUK3</accession>
<keyword evidence="8 12" id="KW-0457">Lysine biosynthesis</keyword>
<feature type="binding site" evidence="12 15">
    <location>
        <position position="44"/>
    </location>
    <ligand>
        <name>pyruvate</name>
        <dbReference type="ChEBI" id="CHEBI:15361"/>
    </ligand>
</feature>
<comment type="caution">
    <text evidence="12">Was originally thought to be a dihydrodipicolinate synthase (DHDPS), catalyzing the condensation of (S)-aspartate-beta-semialdehyde [(S)-ASA] and pyruvate to dihydrodipicolinate (DHDP). However, it was shown in E.coli that the product of the enzymatic reaction is not dihydrodipicolinate but in fact (4S)-4-hydroxy-2,3,4,5-tetrahydro-(2S)-dipicolinic acid (HTPA), and that the consecutive dehydration reaction leading to DHDP is not spontaneous but catalyzed by DapB.</text>
</comment>